<dbReference type="EMBL" id="JACGWJ010000002">
    <property type="protein sequence ID" value="KAL0436953.1"/>
    <property type="molecule type" value="Genomic_DNA"/>
</dbReference>
<dbReference type="PROSITE" id="PS50888">
    <property type="entry name" value="BHLH"/>
    <property type="match status" value="1"/>
</dbReference>
<keyword evidence="3" id="KW-0805">Transcription regulation</keyword>
<protein>
    <submittedName>
        <fullName evidence="9">Transcription factor FER-LIKE IRON DEFICIENCY-INDUCED TRANSCRIPTION FACTOR</fullName>
    </submittedName>
</protein>
<dbReference type="AlphaFoldDB" id="A0AAW2W6A1"/>
<dbReference type="SMART" id="SM00353">
    <property type="entry name" value="HLH"/>
    <property type="match status" value="1"/>
</dbReference>
<dbReference type="SUPFAM" id="SSF47459">
    <property type="entry name" value="HLH, helix-loop-helix DNA-binding domain"/>
    <property type="match status" value="1"/>
</dbReference>
<sequence>MERLTGEETGINPFQEYAITTTPNFGLIDFMDSETNLDQFIDLIRGDNAADDPIPNFSSQPLDRDHEFSIGGGCLANIDQLFPPAHDQLFDDLDVAINHVVNITTPPDCSALDHVEKRDDDEDLDAVDDEEESSATTANTSMEKQRKSSKTDRSRTLISERRRRGRMKEKLYALRSLVPNITKMDKASIVGDAVLYVQDLQMQAKKLKSEIASLESSILTRGNITKYQDRTTHSAKNLKPTSFYPTLLKKISKMDVFQVEQRGFYVQVVCNKGKGVAVALYKALQSLKSFRVQSSNLATCAENYVFTFTLMQITEVEVDVNLQSLKVWVASVLSNQGFDFETLPST</sequence>
<reference evidence="9" key="1">
    <citation type="submission" date="2020-06" db="EMBL/GenBank/DDBJ databases">
        <authorList>
            <person name="Li T."/>
            <person name="Hu X."/>
            <person name="Zhang T."/>
            <person name="Song X."/>
            <person name="Zhang H."/>
            <person name="Dai N."/>
            <person name="Sheng W."/>
            <person name="Hou X."/>
            <person name="Wei L."/>
        </authorList>
    </citation>
    <scope>NUCLEOTIDE SEQUENCE</scope>
    <source>
        <strain evidence="9">G02</strain>
        <tissue evidence="9">Leaf</tissue>
    </source>
</reference>
<organism evidence="9">
    <name type="scientific">Sesamum radiatum</name>
    <name type="common">Black benniseed</name>
    <dbReference type="NCBI Taxonomy" id="300843"/>
    <lineage>
        <taxon>Eukaryota</taxon>
        <taxon>Viridiplantae</taxon>
        <taxon>Streptophyta</taxon>
        <taxon>Embryophyta</taxon>
        <taxon>Tracheophyta</taxon>
        <taxon>Spermatophyta</taxon>
        <taxon>Magnoliopsida</taxon>
        <taxon>eudicotyledons</taxon>
        <taxon>Gunneridae</taxon>
        <taxon>Pentapetalae</taxon>
        <taxon>asterids</taxon>
        <taxon>lamiids</taxon>
        <taxon>Lamiales</taxon>
        <taxon>Pedaliaceae</taxon>
        <taxon>Sesamum</taxon>
    </lineage>
</organism>
<evidence type="ECO:0000256" key="3">
    <source>
        <dbReference type="ARBA" id="ARBA00023015"/>
    </source>
</evidence>
<evidence type="ECO:0000256" key="4">
    <source>
        <dbReference type="ARBA" id="ARBA00023125"/>
    </source>
</evidence>
<dbReference type="GO" id="GO:0003700">
    <property type="term" value="F:DNA-binding transcription factor activity"/>
    <property type="evidence" value="ECO:0007669"/>
    <property type="project" value="TreeGrafter"/>
</dbReference>
<evidence type="ECO:0000256" key="6">
    <source>
        <dbReference type="ARBA" id="ARBA00023242"/>
    </source>
</evidence>
<accession>A0AAW2W6A1</accession>
<evidence type="ECO:0000256" key="1">
    <source>
        <dbReference type="ARBA" id="ARBA00004123"/>
    </source>
</evidence>
<dbReference type="Pfam" id="PF00010">
    <property type="entry name" value="HLH"/>
    <property type="match status" value="1"/>
</dbReference>
<feature type="compositionally biased region" description="Basic and acidic residues" evidence="7">
    <location>
        <begin position="143"/>
        <end position="160"/>
    </location>
</feature>
<comment type="subcellular location">
    <subcellularLocation>
        <location evidence="1">Nucleus</location>
    </subcellularLocation>
</comment>
<dbReference type="InterPro" id="IPR011598">
    <property type="entry name" value="bHLH_dom"/>
</dbReference>
<dbReference type="InterPro" id="IPR036638">
    <property type="entry name" value="HLH_DNA-bd_sf"/>
</dbReference>
<feature type="region of interest" description="Disordered" evidence="7">
    <location>
        <begin position="108"/>
        <end position="162"/>
    </location>
</feature>
<keyword evidence="5" id="KW-0804">Transcription</keyword>
<dbReference type="GO" id="GO:0046983">
    <property type="term" value="F:protein dimerization activity"/>
    <property type="evidence" value="ECO:0007669"/>
    <property type="project" value="InterPro"/>
</dbReference>
<proteinExistence type="predicted"/>
<evidence type="ECO:0000259" key="8">
    <source>
        <dbReference type="PROSITE" id="PS50888"/>
    </source>
</evidence>
<dbReference type="InterPro" id="IPR051358">
    <property type="entry name" value="TF_AMS/ICE1/BHLH6-like"/>
</dbReference>
<dbReference type="PANTHER" id="PTHR31945">
    <property type="entry name" value="TRANSCRIPTION FACTOR SCREAM2-RELATED"/>
    <property type="match status" value="1"/>
</dbReference>
<dbReference type="PANTHER" id="PTHR31945:SF17">
    <property type="entry name" value="TRANSCRIPTION FACTOR FER-LIKE IRON DEFICIENCY-INDUCED TRANSCRIPTION FACTOR"/>
    <property type="match status" value="1"/>
</dbReference>
<reference evidence="9" key="2">
    <citation type="journal article" date="2024" name="Plant">
        <title>Genomic evolution and insights into agronomic trait innovations of Sesamum species.</title>
        <authorList>
            <person name="Miao H."/>
            <person name="Wang L."/>
            <person name="Qu L."/>
            <person name="Liu H."/>
            <person name="Sun Y."/>
            <person name="Le M."/>
            <person name="Wang Q."/>
            <person name="Wei S."/>
            <person name="Zheng Y."/>
            <person name="Lin W."/>
            <person name="Duan Y."/>
            <person name="Cao H."/>
            <person name="Xiong S."/>
            <person name="Wang X."/>
            <person name="Wei L."/>
            <person name="Li C."/>
            <person name="Ma Q."/>
            <person name="Ju M."/>
            <person name="Zhao R."/>
            <person name="Li G."/>
            <person name="Mu C."/>
            <person name="Tian Q."/>
            <person name="Mei H."/>
            <person name="Zhang T."/>
            <person name="Gao T."/>
            <person name="Zhang H."/>
        </authorList>
    </citation>
    <scope>NUCLEOTIDE SEQUENCE</scope>
    <source>
        <strain evidence="9">G02</strain>
    </source>
</reference>
<name>A0AAW2W6A1_SESRA</name>
<keyword evidence="6" id="KW-0539">Nucleus</keyword>
<gene>
    <name evidence="9" type="ORF">Sradi_0403200</name>
</gene>
<feature type="compositionally biased region" description="Acidic residues" evidence="7">
    <location>
        <begin position="119"/>
        <end position="133"/>
    </location>
</feature>
<evidence type="ECO:0000256" key="2">
    <source>
        <dbReference type="ARBA" id="ARBA00011738"/>
    </source>
</evidence>
<feature type="domain" description="BHLH" evidence="8">
    <location>
        <begin position="151"/>
        <end position="200"/>
    </location>
</feature>
<dbReference type="GO" id="GO:0005634">
    <property type="term" value="C:nucleus"/>
    <property type="evidence" value="ECO:0007669"/>
    <property type="project" value="UniProtKB-SubCell"/>
</dbReference>
<keyword evidence="4" id="KW-0238">DNA-binding</keyword>
<dbReference type="Gene3D" id="4.10.280.10">
    <property type="entry name" value="Helix-loop-helix DNA-binding domain"/>
    <property type="match status" value="1"/>
</dbReference>
<evidence type="ECO:0000256" key="7">
    <source>
        <dbReference type="SAM" id="MobiDB-lite"/>
    </source>
</evidence>
<evidence type="ECO:0000313" key="9">
    <source>
        <dbReference type="EMBL" id="KAL0436953.1"/>
    </source>
</evidence>
<dbReference type="GO" id="GO:0043565">
    <property type="term" value="F:sequence-specific DNA binding"/>
    <property type="evidence" value="ECO:0007669"/>
    <property type="project" value="TreeGrafter"/>
</dbReference>
<dbReference type="FunFam" id="4.10.280.10:FF:000096">
    <property type="entry name" value="Basic helix-loop-helix (BHLH) DNA-binding superfamily protein"/>
    <property type="match status" value="1"/>
</dbReference>
<comment type="subunit">
    <text evidence="2">Homodimer.</text>
</comment>
<evidence type="ECO:0000256" key="5">
    <source>
        <dbReference type="ARBA" id="ARBA00023163"/>
    </source>
</evidence>
<comment type="caution">
    <text evidence="9">The sequence shown here is derived from an EMBL/GenBank/DDBJ whole genome shotgun (WGS) entry which is preliminary data.</text>
</comment>